<dbReference type="RefSeq" id="WP_033081808.1">
    <property type="nucleotide sequence ID" value="NZ_JQEC01000016.1"/>
</dbReference>
<evidence type="ECO:0000313" key="2">
    <source>
        <dbReference type="Proteomes" id="UP000029868"/>
    </source>
</evidence>
<proteinExistence type="predicted"/>
<sequence>MTKFVRRPKLKGMIYADDPLHGQWGNVVDIAPDLVNTPSGTKVPQYSKTVIGTSTAYDPAVNCEGNFMSYKFQPNNNCYNYSTNYATNSFAQPGRMTQDNYQPVSIVLDEQGKLSATNNSYPTGPSIVTGAVSDGLINIGPGVAKTADNIKITGSELLDKLPSDYFIKLRDESPEGVSHLVALLISEANESKGWPGDFHWVRCDDLVSFTWSQKDGPDQITNFDFAGKPIDWENPPHLANWTCNNGPTAPTPSVPHPVKGDDDIVSVYKFYTYMWVPSSGINII</sequence>
<protein>
    <submittedName>
        <fullName evidence="1">Uncharacterized protein</fullName>
    </submittedName>
</protein>
<dbReference type="PATRIC" id="fig|28229.3.peg.1756"/>
<organism evidence="1 2">
    <name type="scientific">Colwellia psychrerythraea</name>
    <name type="common">Vibrio psychroerythus</name>
    <dbReference type="NCBI Taxonomy" id="28229"/>
    <lineage>
        <taxon>Bacteria</taxon>
        <taxon>Pseudomonadati</taxon>
        <taxon>Pseudomonadota</taxon>
        <taxon>Gammaproteobacteria</taxon>
        <taxon>Alteromonadales</taxon>
        <taxon>Colwelliaceae</taxon>
        <taxon>Colwellia</taxon>
    </lineage>
</organism>
<dbReference type="OrthoDB" id="6015145at2"/>
<name>A0A099KZ30_COLPS</name>
<comment type="caution">
    <text evidence="1">The sequence shown here is derived from an EMBL/GenBank/DDBJ whole genome shotgun (WGS) entry which is preliminary data.</text>
</comment>
<dbReference type="AlphaFoldDB" id="A0A099KZ30"/>
<evidence type="ECO:0000313" key="1">
    <source>
        <dbReference type="EMBL" id="KGJ94903.1"/>
    </source>
</evidence>
<dbReference type="EMBL" id="JQEC01000016">
    <property type="protein sequence ID" value="KGJ94903.1"/>
    <property type="molecule type" value="Genomic_DNA"/>
</dbReference>
<accession>A0A099KZ30</accession>
<dbReference type="Proteomes" id="UP000029868">
    <property type="component" value="Unassembled WGS sequence"/>
</dbReference>
<gene>
    <name evidence="1" type="ORF">GAB14E_2137</name>
</gene>
<reference evidence="1 2" key="1">
    <citation type="submission" date="2014-08" db="EMBL/GenBank/DDBJ databases">
        <title>Genomic and Phenotypic Diversity of Colwellia psychrerythraea strains from Disparate Marine Basins.</title>
        <authorList>
            <person name="Techtmann S.M."/>
            <person name="Stelling S.C."/>
            <person name="Utturkar S.M."/>
            <person name="Alshibli N."/>
            <person name="Harris A."/>
            <person name="Brown S.D."/>
            <person name="Hazen T.C."/>
        </authorList>
    </citation>
    <scope>NUCLEOTIDE SEQUENCE [LARGE SCALE GENOMIC DNA]</scope>
    <source>
        <strain evidence="1 2">GAB14E</strain>
    </source>
</reference>